<dbReference type="AlphaFoldDB" id="A0A9E7ZVL2"/>
<reference evidence="2" key="1">
    <citation type="submission" date="2022-08" db="EMBL/GenBank/DDBJ databases">
        <title>Complete Genome Sequences of 2 Bosea sp. soil isolates.</title>
        <authorList>
            <person name="Alvarez Arevalo M."/>
            <person name="Sterndorff E.B."/>
            <person name="Faurdal D."/>
            <person name="Joergensen T.S."/>
            <person name="Weber T."/>
        </authorList>
    </citation>
    <scope>NUCLEOTIDE SEQUENCE</scope>
    <source>
        <strain evidence="2">NBC_00436</strain>
    </source>
</reference>
<proteinExistence type="predicted"/>
<dbReference type="GO" id="GO:0006310">
    <property type="term" value="P:DNA recombination"/>
    <property type="evidence" value="ECO:0007669"/>
    <property type="project" value="UniProtKB-KW"/>
</dbReference>
<gene>
    <name evidence="2" type="ORF">NWE54_04180</name>
</gene>
<name>A0A9E7ZVL2_9HYPH</name>
<evidence type="ECO:0000313" key="2">
    <source>
        <dbReference type="EMBL" id="UZF87992.1"/>
    </source>
</evidence>
<evidence type="ECO:0000256" key="1">
    <source>
        <dbReference type="ARBA" id="ARBA00023172"/>
    </source>
</evidence>
<dbReference type="EMBL" id="CP102774">
    <property type="protein sequence ID" value="UZF87992.1"/>
    <property type="molecule type" value="Genomic_DNA"/>
</dbReference>
<dbReference type="InterPro" id="IPR013762">
    <property type="entry name" value="Integrase-like_cat_sf"/>
</dbReference>
<dbReference type="GO" id="GO:0015074">
    <property type="term" value="P:DNA integration"/>
    <property type="evidence" value="ECO:0007669"/>
    <property type="project" value="InterPro"/>
</dbReference>
<accession>A0A9E7ZVL2</accession>
<keyword evidence="1" id="KW-0233">DNA recombination</keyword>
<dbReference type="InterPro" id="IPR011010">
    <property type="entry name" value="DNA_brk_join_enz"/>
</dbReference>
<evidence type="ECO:0008006" key="3">
    <source>
        <dbReference type="Google" id="ProtNLM"/>
    </source>
</evidence>
<dbReference type="GO" id="GO:0003677">
    <property type="term" value="F:DNA binding"/>
    <property type="evidence" value="ECO:0007669"/>
    <property type="project" value="InterPro"/>
</dbReference>
<protein>
    <recommendedName>
        <fullName evidence="3">Tyr recombinase domain-containing protein</fullName>
    </recommendedName>
</protein>
<dbReference type="SUPFAM" id="SSF56349">
    <property type="entry name" value="DNA breaking-rejoining enzymes"/>
    <property type="match status" value="1"/>
</dbReference>
<dbReference type="Gene3D" id="1.10.443.10">
    <property type="entry name" value="Intergrase catalytic core"/>
    <property type="match status" value="1"/>
</dbReference>
<sequence length="221" mass="24926">MEFESPKPRDKRVQHDHVTAFRPKATEEGRGSIALAVSIQFDLGLRPKDVIGEWVRAGNGSRDGIMDGQWRWQWGLLWSHIDDEWVLRKPTSKSNGGEKAEHDLKLYPETLALLQAVPKEKRIGPVIIDEGSGKPYRPSHFSRTFRKIANLSGWPKDVWNMDSRAGAISEAFEAGAEQADVMKVATHTQASTTQKYNRGKIVQTSRVAELRLARRKAENEA</sequence>
<organism evidence="2">
    <name type="scientific">Bosea sp. NBC_00436</name>
    <dbReference type="NCBI Taxonomy" id="2969620"/>
    <lineage>
        <taxon>Bacteria</taxon>
        <taxon>Pseudomonadati</taxon>
        <taxon>Pseudomonadota</taxon>
        <taxon>Alphaproteobacteria</taxon>
        <taxon>Hyphomicrobiales</taxon>
        <taxon>Boseaceae</taxon>
        <taxon>Bosea</taxon>
    </lineage>
</organism>